<name>A0ABR3ML16_9TELE</name>
<keyword evidence="9" id="KW-1185">Reference proteome</keyword>
<keyword evidence="4" id="KW-0539">Nucleus</keyword>
<dbReference type="InterPro" id="IPR035979">
    <property type="entry name" value="RBD_domain_sf"/>
</dbReference>
<evidence type="ECO:0000259" key="7">
    <source>
        <dbReference type="PROSITE" id="PS50102"/>
    </source>
</evidence>
<feature type="compositionally biased region" description="Basic and acidic residues" evidence="6">
    <location>
        <begin position="133"/>
        <end position="142"/>
    </location>
</feature>
<dbReference type="SUPFAM" id="SSF54928">
    <property type="entry name" value="RNA-binding domain, RBD"/>
    <property type="match status" value="2"/>
</dbReference>
<dbReference type="InterPro" id="IPR012677">
    <property type="entry name" value="Nucleotide-bd_a/b_plait_sf"/>
</dbReference>
<dbReference type="Pfam" id="PF00076">
    <property type="entry name" value="RRM_1"/>
    <property type="match status" value="2"/>
</dbReference>
<dbReference type="Gene3D" id="3.30.70.330">
    <property type="match status" value="2"/>
</dbReference>
<comment type="subcellular location">
    <subcellularLocation>
        <location evidence="1">Nucleus</location>
        <location evidence="1">Nucleolus</location>
    </subcellularLocation>
</comment>
<evidence type="ECO:0000256" key="6">
    <source>
        <dbReference type="SAM" id="MobiDB-lite"/>
    </source>
</evidence>
<comment type="similarity">
    <text evidence="2">Belongs to the RRM RBM34 family.</text>
</comment>
<protein>
    <recommendedName>
        <fullName evidence="7">RRM domain-containing protein</fullName>
    </recommendedName>
</protein>
<organism evidence="8 9">
    <name type="scientific">Cirrhinus molitorella</name>
    <name type="common">mud carp</name>
    <dbReference type="NCBI Taxonomy" id="172907"/>
    <lineage>
        <taxon>Eukaryota</taxon>
        <taxon>Metazoa</taxon>
        <taxon>Chordata</taxon>
        <taxon>Craniata</taxon>
        <taxon>Vertebrata</taxon>
        <taxon>Euteleostomi</taxon>
        <taxon>Actinopterygii</taxon>
        <taxon>Neopterygii</taxon>
        <taxon>Teleostei</taxon>
        <taxon>Ostariophysi</taxon>
        <taxon>Cypriniformes</taxon>
        <taxon>Cyprinidae</taxon>
        <taxon>Labeoninae</taxon>
        <taxon>Labeonini</taxon>
        <taxon>Cirrhinus</taxon>
    </lineage>
</organism>
<dbReference type="PROSITE" id="PS50102">
    <property type="entry name" value="RRM"/>
    <property type="match status" value="2"/>
</dbReference>
<feature type="domain" description="RRM" evidence="7">
    <location>
        <begin position="298"/>
        <end position="375"/>
    </location>
</feature>
<evidence type="ECO:0000256" key="2">
    <source>
        <dbReference type="ARBA" id="ARBA00007077"/>
    </source>
</evidence>
<accession>A0ABR3ML16</accession>
<feature type="region of interest" description="Disordered" evidence="6">
    <location>
        <begin position="374"/>
        <end position="450"/>
    </location>
</feature>
<dbReference type="PANTHER" id="PTHR23236">
    <property type="entry name" value="EUKARYOTIC TRANSLATION INITIATION FACTOR 4B/4H"/>
    <property type="match status" value="1"/>
</dbReference>
<dbReference type="CDD" id="cd12395">
    <property type="entry name" value="RRM2_RBM34"/>
    <property type="match status" value="1"/>
</dbReference>
<sequence>MKCSCIILTCKTGNRKRRTNCARTRVCDRNKRVSACAQSDIMKKKQSVKSDGGDAGDYTVGQVSSSLFPEKHKTGALSSLFSSTSSANTLVFVPAPKTEPKVTPEPSNSADVKYQDQTPKQKSKKTPKTLSAAEKKLQDRESALQNADDEGQKTAKKVKRKRPDVTDEGMEDVQPFKHRKTVKNMAEERIKLKRTVFVGNLPPSCTKKNLLSLFKQAGAIESVRFRSVVGDDPTMLRKVAAIQRKVNPKKQNINAYIIFKEEEAAAGALKWNGKEIEPGFYIRVDRVSQHSEQHDHKRSIFVGNLPYDIMELPLREHFEECGNVEAVRLVRDRISGKGKGFGYILFESQDSVMLALKLDGSRLLDRKIRVKRSVKKEKEKKSPPGRPSGFKGPKQKFRNKTGGKNFKANPGKKQTHASSFKGETADPTAKTGKVLKKKFKHKKNRPNVHI</sequence>
<dbReference type="InterPro" id="IPR034221">
    <property type="entry name" value="RBM34_RRM2"/>
</dbReference>
<evidence type="ECO:0000256" key="1">
    <source>
        <dbReference type="ARBA" id="ARBA00004604"/>
    </source>
</evidence>
<dbReference type="PANTHER" id="PTHR23236:SF25">
    <property type="entry name" value="RNA-BINDING PROTEIN 34"/>
    <property type="match status" value="1"/>
</dbReference>
<feature type="compositionally biased region" description="Basic residues" evidence="6">
    <location>
        <begin position="433"/>
        <end position="450"/>
    </location>
</feature>
<comment type="caution">
    <text evidence="8">The sequence shown here is derived from an EMBL/GenBank/DDBJ whole genome shotgun (WGS) entry which is preliminary data.</text>
</comment>
<dbReference type="CDD" id="cd12394">
    <property type="entry name" value="RRM1_RBM34"/>
    <property type="match status" value="1"/>
</dbReference>
<dbReference type="InterPro" id="IPR000504">
    <property type="entry name" value="RRM_dom"/>
</dbReference>
<keyword evidence="3 5" id="KW-0694">RNA-binding</keyword>
<gene>
    <name evidence="8" type="ORF">QQF64_003346</name>
</gene>
<proteinExistence type="inferred from homology"/>
<dbReference type="SMART" id="SM00360">
    <property type="entry name" value="RRM"/>
    <property type="match status" value="2"/>
</dbReference>
<dbReference type="EMBL" id="JAYMGO010000011">
    <property type="protein sequence ID" value="KAL1265319.1"/>
    <property type="molecule type" value="Genomic_DNA"/>
</dbReference>
<reference evidence="8 9" key="1">
    <citation type="submission" date="2023-09" db="EMBL/GenBank/DDBJ databases">
        <authorList>
            <person name="Wang M."/>
        </authorList>
    </citation>
    <scope>NUCLEOTIDE SEQUENCE [LARGE SCALE GENOMIC DNA]</scope>
    <source>
        <strain evidence="8">GT-2023</strain>
        <tissue evidence="8">Liver</tissue>
    </source>
</reference>
<evidence type="ECO:0000256" key="3">
    <source>
        <dbReference type="ARBA" id="ARBA00022884"/>
    </source>
</evidence>
<evidence type="ECO:0000313" key="9">
    <source>
        <dbReference type="Proteomes" id="UP001558613"/>
    </source>
</evidence>
<evidence type="ECO:0000256" key="5">
    <source>
        <dbReference type="PROSITE-ProRule" id="PRU00176"/>
    </source>
</evidence>
<evidence type="ECO:0000256" key="4">
    <source>
        <dbReference type="ARBA" id="ARBA00023242"/>
    </source>
</evidence>
<dbReference type="Proteomes" id="UP001558613">
    <property type="component" value="Unassembled WGS sequence"/>
</dbReference>
<evidence type="ECO:0000313" key="8">
    <source>
        <dbReference type="EMBL" id="KAL1265319.1"/>
    </source>
</evidence>
<feature type="region of interest" description="Disordered" evidence="6">
    <location>
        <begin position="97"/>
        <end position="170"/>
    </location>
</feature>
<feature type="domain" description="RRM" evidence="7">
    <location>
        <begin position="194"/>
        <end position="289"/>
    </location>
</feature>